<evidence type="ECO:0000259" key="4">
    <source>
        <dbReference type="PROSITE" id="PS50102"/>
    </source>
</evidence>
<sequence length="1070" mass="111434">MQQGSQDSHAHSLGDHSQRQGQDGDHFNGAPDGGLPLDGPRRERMNSAQGIMTSMHDQYGRNQAGLQHWRSVTDNARPLRPNQQQSSPHLGEPHQNGQNTQPGPPGSSFGPLDLPFNLSPSLRFDRSRSSASDRASATSAINDSASSFGLTSDHASSRSFISPPPLPSFPEHQVQHEGDERNQLIPHFQSLGGLHDAAHFAAHLDRGFAAGLKLPPAMLGDKAALQRLQNQVNLPPAPPTGAAPIAYAGNDRNFPGRPPSVNSGWSEAQMARMMPADFPPPDAAQLQGVMARQLSVAAGPGANQEFSIFVGDLSPDLREEDLVNQFMQPPPWPPSHPFAIVHAHAQQAQGNYNPPGRIGPAPFLSTKSAKIMTDPLTGMSRGFGFVRFSHEADCARALVEMQGVVVSPANGLSPGRPLRVCTATPKNRTPNAAGPFPEQDTHPALLNAGAPLGNFPSNYNNGPPRPSAHQLGNANQPGVLGMPHMAPLQMPVLGNASGFRPGPPPGPELLRAMSPPAGHPQAGMLQQQHNLVRAAAGGPDRSSTGLAQALSQLAMPPPGIMSMAGNNGFPPQLASPPPAPTPISASSSSSALLSSSSAMDPNNTTVFVGGLSSLISEETLKTFFVPFGEITYVKIPPGKGCGFVQFVRKADAERAIERMQGFPIGGGRIRLSWGRSQGDKAAAAAAQAAAQAAQLGHLAGLAGLSGLSATQLAQLAGLSSALSAVQRNATMGNNMHAGVDPNSALLQQLANAASGLRNDPQNDFNTGGPTSPQPSQLSYGSHQHSPHAHQQVQHQGSGSGTADKFSPPDSLDLNALTALGDSRNHQQLTALLGSLTRQSGSGPAPSSNGSADTDALTATLAKISLDPHVLNRLRETTGPADSGAFGQQQSGAQGRPSPLSNLLKSSTFSPFSPAISPVVGGTTHLPAEDSNGGRHELEPHFGGDVGRIGENGPGSFNLGAFASGQGHQDDILRALMLQQQYQARYDQVGGDQTPHANRDDAALSGGSHSPVQSLEQGSRSRERGSSNSAATPLARSSGPLRSPPPPSMQSPIGNGGLPHDQLIENYSHGF</sequence>
<protein>
    <recommendedName>
        <fullName evidence="4">RRM domain-containing protein</fullName>
    </recommendedName>
</protein>
<dbReference type="Pfam" id="PF00076">
    <property type="entry name" value="RRM_1"/>
    <property type="match status" value="2"/>
</dbReference>
<evidence type="ECO:0000256" key="3">
    <source>
        <dbReference type="SAM" id="MobiDB-lite"/>
    </source>
</evidence>
<feature type="compositionally biased region" description="Polar residues" evidence="3">
    <location>
        <begin position="759"/>
        <end position="783"/>
    </location>
</feature>
<feature type="domain" description="RRM" evidence="4">
    <location>
        <begin position="306"/>
        <end position="425"/>
    </location>
</feature>
<comment type="caution">
    <text evidence="5">The sequence shown here is derived from an EMBL/GenBank/DDBJ whole genome shotgun (WGS) entry which is preliminary data.</text>
</comment>
<dbReference type="InterPro" id="IPR052462">
    <property type="entry name" value="SLIRP/GR-RBP-like"/>
</dbReference>
<feature type="compositionally biased region" description="Low complexity" evidence="3">
    <location>
        <begin position="1025"/>
        <end position="1040"/>
    </location>
</feature>
<feature type="compositionally biased region" description="Basic and acidic residues" evidence="3">
    <location>
        <begin position="8"/>
        <end position="26"/>
    </location>
</feature>
<proteinExistence type="predicted"/>
<feature type="region of interest" description="Disordered" evidence="3">
    <location>
        <begin position="919"/>
        <end position="950"/>
    </location>
</feature>
<dbReference type="Proteomes" id="UP001176517">
    <property type="component" value="Unassembled WGS sequence"/>
</dbReference>
<feature type="compositionally biased region" description="Low complexity" evidence="3">
    <location>
        <begin position="129"/>
        <end position="140"/>
    </location>
</feature>
<name>A0AAN6JSS3_9BASI</name>
<dbReference type="Gene3D" id="3.30.70.330">
    <property type="match status" value="2"/>
</dbReference>
<feature type="compositionally biased region" description="Polar residues" evidence="3">
    <location>
        <begin position="46"/>
        <end position="74"/>
    </location>
</feature>
<feature type="region of interest" description="Disordered" evidence="3">
    <location>
        <begin position="874"/>
        <end position="905"/>
    </location>
</feature>
<feature type="domain" description="RRM" evidence="4">
    <location>
        <begin position="604"/>
        <end position="676"/>
    </location>
</feature>
<reference evidence="5" key="1">
    <citation type="journal article" date="2023" name="PhytoFront">
        <title>Draft Genome Resources of Seven Strains of Tilletia horrida, Causal Agent of Kernel Smut of Rice.</title>
        <authorList>
            <person name="Khanal S."/>
            <person name="Antony Babu S."/>
            <person name="Zhou X.G."/>
        </authorList>
    </citation>
    <scope>NUCLEOTIDE SEQUENCE</scope>
    <source>
        <strain evidence="5">TX6</strain>
    </source>
</reference>
<keyword evidence="1 2" id="KW-0694">RNA-binding</keyword>
<dbReference type="InterPro" id="IPR012677">
    <property type="entry name" value="Nucleotide-bd_a/b_plait_sf"/>
</dbReference>
<dbReference type="SUPFAM" id="SSF54928">
    <property type="entry name" value="RNA-binding domain, RBD"/>
    <property type="match status" value="2"/>
</dbReference>
<feature type="region of interest" description="Disordered" evidence="3">
    <location>
        <begin position="987"/>
        <end position="1070"/>
    </location>
</feature>
<feature type="compositionally biased region" description="Polar residues" evidence="3">
    <location>
        <begin position="141"/>
        <end position="154"/>
    </location>
</feature>
<feature type="region of interest" description="Disordered" evidence="3">
    <location>
        <begin position="755"/>
        <end position="815"/>
    </location>
</feature>
<feature type="compositionally biased region" description="Low complexity" evidence="3">
    <location>
        <begin position="882"/>
        <end position="894"/>
    </location>
</feature>
<dbReference type="PROSITE" id="PS50102">
    <property type="entry name" value="RRM"/>
    <property type="match status" value="2"/>
</dbReference>
<dbReference type="EMBL" id="JAPDMZ010000054">
    <property type="protein sequence ID" value="KAK0553135.1"/>
    <property type="molecule type" value="Genomic_DNA"/>
</dbReference>
<dbReference type="InterPro" id="IPR000504">
    <property type="entry name" value="RRM_dom"/>
</dbReference>
<dbReference type="SMART" id="SM00360">
    <property type="entry name" value="RRM"/>
    <property type="match status" value="2"/>
</dbReference>
<dbReference type="PANTHER" id="PTHR48027">
    <property type="entry name" value="HETEROGENEOUS NUCLEAR RIBONUCLEOPROTEIN 87F-RELATED"/>
    <property type="match status" value="1"/>
</dbReference>
<dbReference type="CDD" id="cd12346">
    <property type="entry name" value="RRM3_NGR1_NAM8_like"/>
    <property type="match status" value="1"/>
</dbReference>
<feature type="region of interest" description="Disordered" evidence="3">
    <location>
        <begin position="1"/>
        <end position="178"/>
    </location>
</feature>
<evidence type="ECO:0000256" key="2">
    <source>
        <dbReference type="PROSITE-ProRule" id="PRU00176"/>
    </source>
</evidence>
<dbReference type="InterPro" id="IPR035979">
    <property type="entry name" value="RBD_domain_sf"/>
</dbReference>
<evidence type="ECO:0000313" key="6">
    <source>
        <dbReference type="Proteomes" id="UP001176517"/>
    </source>
</evidence>
<feature type="compositionally biased region" description="Low complexity" evidence="3">
    <location>
        <begin position="582"/>
        <end position="597"/>
    </location>
</feature>
<feature type="compositionally biased region" description="Basic and acidic residues" evidence="3">
    <location>
        <begin position="931"/>
        <end position="941"/>
    </location>
</feature>
<evidence type="ECO:0000313" key="5">
    <source>
        <dbReference type="EMBL" id="KAK0553135.1"/>
    </source>
</evidence>
<evidence type="ECO:0000256" key="1">
    <source>
        <dbReference type="ARBA" id="ARBA00022884"/>
    </source>
</evidence>
<accession>A0AAN6JSS3</accession>
<dbReference type="AlphaFoldDB" id="A0AAN6JSS3"/>
<gene>
    <name evidence="5" type="ORF">OC846_002623</name>
</gene>
<feature type="region of interest" description="Disordered" evidence="3">
    <location>
        <begin position="557"/>
        <end position="597"/>
    </location>
</feature>
<keyword evidence="6" id="KW-1185">Reference proteome</keyword>
<dbReference type="GO" id="GO:0003723">
    <property type="term" value="F:RNA binding"/>
    <property type="evidence" value="ECO:0007669"/>
    <property type="project" value="UniProtKB-UniRule"/>
</dbReference>
<organism evidence="5 6">
    <name type="scientific">Tilletia horrida</name>
    <dbReference type="NCBI Taxonomy" id="155126"/>
    <lineage>
        <taxon>Eukaryota</taxon>
        <taxon>Fungi</taxon>
        <taxon>Dikarya</taxon>
        <taxon>Basidiomycota</taxon>
        <taxon>Ustilaginomycotina</taxon>
        <taxon>Exobasidiomycetes</taxon>
        <taxon>Tilletiales</taxon>
        <taxon>Tilletiaceae</taxon>
        <taxon>Tilletia</taxon>
    </lineage>
</organism>